<dbReference type="PANTHER" id="PTHR43394">
    <property type="entry name" value="ATP-DEPENDENT PERMEASE MDL1, MITOCHONDRIAL"/>
    <property type="match status" value="1"/>
</dbReference>
<dbReference type="CDD" id="cd18577">
    <property type="entry name" value="ABC_6TM_Pgp_ABCB1_D1_like"/>
    <property type="match status" value="1"/>
</dbReference>
<evidence type="ECO:0000256" key="2">
    <source>
        <dbReference type="ARBA" id="ARBA00007577"/>
    </source>
</evidence>
<dbReference type="InterPro" id="IPR011527">
    <property type="entry name" value="ABC1_TM_dom"/>
</dbReference>
<evidence type="ECO:0000256" key="9">
    <source>
        <dbReference type="SAM" id="Phobius"/>
    </source>
</evidence>
<dbReference type="GO" id="GO:0005743">
    <property type="term" value="C:mitochondrial inner membrane"/>
    <property type="evidence" value="ECO:0007669"/>
    <property type="project" value="TreeGrafter"/>
</dbReference>
<protein>
    <submittedName>
        <fullName evidence="12">Multidrug resistance protein 1</fullName>
    </submittedName>
</protein>
<dbReference type="GO" id="GO:0016887">
    <property type="term" value="F:ATP hydrolysis activity"/>
    <property type="evidence" value="ECO:0007669"/>
    <property type="project" value="InterPro"/>
</dbReference>
<dbReference type="InterPro" id="IPR017871">
    <property type="entry name" value="ABC_transporter-like_CS"/>
</dbReference>
<proteinExistence type="inferred from homology"/>
<feature type="transmembrane region" description="Helical" evidence="9">
    <location>
        <begin position="362"/>
        <end position="381"/>
    </location>
</feature>
<feature type="transmembrane region" description="Helical" evidence="9">
    <location>
        <begin position="758"/>
        <end position="783"/>
    </location>
</feature>
<evidence type="ECO:0000313" key="13">
    <source>
        <dbReference type="Proteomes" id="UP000298030"/>
    </source>
</evidence>
<evidence type="ECO:0000256" key="6">
    <source>
        <dbReference type="ARBA" id="ARBA00022989"/>
    </source>
</evidence>
<feature type="transmembrane region" description="Helical" evidence="9">
    <location>
        <begin position="247"/>
        <end position="268"/>
    </location>
</feature>
<accession>A0A4Y7U0B2</accession>
<keyword evidence="3 9" id="KW-0812">Transmembrane</keyword>
<dbReference type="InterPro" id="IPR003439">
    <property type="entry name" value="ABC_transporter-like_ATP-bd"/>
</dbReference>
<evidence type="ECO:0000256" key="3">
    <source>
        <dbReference type="ARBA" id="ARBA00022692"/>
    </source>
</evidence>
<keyword evidence="5" id="KW-0067">ATP-binding</keyword>
<dbReference type="Pfam" id="PF00664">
    <property type="entry name" value="ABC_membrane"/>
    <property type="match status" value="2"/>
</dbReference>
<feature type="domain" description="ABC transporter" evidence="10">
    <location>
        <begin position="424"/>
        <end position="669"/>
    </location>
</feature>
<feature type="domain" description="ABC transporter" evidence="10">
    <location>
        <begin position="1083"/>
        <end position="1323"/>
    </location>
</feature>
<feature type="transmembrane region" description="Helical" evidence="9">
    <location>
        <begin position="1018"/>
        <end position="1041"/>
    </location>
</feature>
<dbReference type="InterPro" id="IPR027417">
    <property type="entry name" value="P-loop_NTPase"/>
</dbReference>
<dbReference type="InterPro" id="IPR039421">
    <property type="entry name" value="Type_1_exporter"/>
</dbReference>
<dbReference type="SUPFAM" id="SSF52540">
    <property type="entry name" value="P-loop containing nucleoside triphosphate hydrolases"/>
    <property type="match status" value="2"/>
</dbReference>
<dbReference type="FunFam" id="1.20.1560.10:FF:000102">
    <property type="entry name" value="ABC multidrug transporter Mdr1"/>
    <property type="match status" value="1"/>
</dbReference>
<evidence type="ECO:0000256" key="1">
    <source>
        <dbReference type="ARBA" id="ARBA00004141"/>
    </source>
</evidence>
<dbReference type="Proteomes" id="UP000298030">
    <property type="component" value="Unassembled WGS sequence"/>
</dbReference>
<feature type="transmembrane region" description="Helical" evidence="9">
    <location>
        <begin position="80"/>
        <end position="104"/>
    </location>
</feature>
<dbReference type="SUPFAM" id="SSF90123">
    <property type="entry name" value="ABC transporter transmembrane region"/>
    <property type="match status" value="2"/>
</dbReference>
<dbReference type="CDD" id="cd03249">
    <property type="entry name" value="ABC_MTABC3_MDL1_MDL2"/>
    <property type="match status" value="2"/>
</dbReference>
<dbReference type="PROSITE" id="PS50893">
    <property type="entry name" value="ABC_TRANSPORTER_2"/>
    <property type="match status" value="2"/>
</dbReference>
<evidence type="ECO:0000256" key="8">
    <source>
        <dbReference type="SAM" id="MobiDB-lite"/>
    </source>
</evidence>
<evidence type="ECO:0000313" key="12">
    <source>
        <dbReference type="EMBL" id="TEB39877.1"/>
    </source>
</evidence>
<comment type="caution">
    <text evidence="12">The sequence shown here is derived from an EMBL/GenBank/DDBJ whole genome shotgun (WGS) entry which is preliminary data.</text>
</comment>
<keyword evidence="4" id="KW-0547">Nucleotide-binding</keyword>
<evidence type="ECO:0000256" key="5">
    <source>
        <dbReference type="ARBA" id="ARBA00022840"/>
    </source>
</evidence>
<dbReference type="InterPro" id="IPR003593">
    <property type="entry name" value="AAA+_ATPase"/>
</dbReference>
<dbReference type="PROSITE" id="PS00211">
    <property type="entry name" value="ABC_TRANSPORTER_1"/>
    <property type="match status" value="2"/>
</dbReference>
<dbReference type="PROSITE" id="PS50929">
    <property type="entry name" value="ABC_TM1F"/>
    <property type="match status" value="2"/>
</dbReference>
<feature type="transmembrane region" description="Helical" evidence="9">
    <location>
        <begin position="149"/>
        <end position="170"/>
    </location>
</feature>
<dbReference type="FunFam" id="3.40.50.300:FF:000251">
    <property type="entry name" value="ABC transporter B family member 19"/>
    <property type="match status" value="1"/>
</dbReference>
<keyword evidence="7 9" id="KW-0472">Membrane</keyword>
<feature type="transmembrane region" description="Helical" evidence="9">
    <location>
        <begin position="899"/>
        <end position="920"/>
    </location>
</feature>
<keyword evidence="13" id="KW-1185">Reference proteome</keyword>
<dbReference type="InterPro" id="IPR036640">
    <property type="entry name" value="ABC1_TM_sf"/>
</dbReference>
<feature type="transmembrane region" description="Helical" evidence="9">
    <location>
        <begin position="871"/>
        <end position="893"/>
    </location>
</feature>
<evidence type="ECO:0000256" key="7">
    <source>
        <dbReference type="ARBA" id="ARBA00023136"/>
    </source>
</evidence>
<name>A0A4Y7U0B2_COPMI</name>
<dbReference type="GO" id="GO:0090374">
    <property type="term" value="P:oligopeptide export from mitochondrion"/>
    <property type="evidence" value="ECO:0007669"/>
    <property type="project" value="TreeGrafter"/>
</dbReference>
<feature type="domain" description="ABC transmembrane type-1" evidence="11">
    <location>
        <begin position="84"/>
        <end position="389"/>
    </location>
</feature>
<evidence type="ECO:0000256" key="4">
    <source>
        <dbReference type="ARBA" id="ARBA00022741"/>
    </source>
</evidence>
<dbReference type="GO" id="GO:0005524">
    <property type="term" value="F:ATP binding"/>
    <property type="evidence" value="ECO:0007669"/>
    <property type="project" value="UniProtKB-KW"/>
</dbReference>
<evidence type="ECO:0000259" key="11">
    <source>
        <dbReference type="PROSITE" id="PS50929"/>
    </source>
</evidence>
<evidence type="ECO:0000259" key="10">
    <source>
        <dbReference type="PROSITE" id="PS50893"/>
    </source>
</evidence>
<dbReference type="Gene3D" id="1.20.1560.10">
    <property type="entry name" value="ABC transporter type 1, transmembrane domain"/>
    <property type="match status" value="1"/>
</dbReference>
<dbReference type="EMBL" id="QPFP01000001">
    <property type="protein sequence ID" value="TEB39877.1"/>
    <property type="molecule type" value="Genomic_DNA"/>
</dbReference>
<dbReference type="Gene3D" id="3.40.50.300">
    <property type="entry name" value="P-loop containing nucleotide triphosphate hydrolases"/>
    <property type="match status" value="2"/>
</dbReference>
<dbReference type="FunFam" id="3.40.50.300:FF:002283">
    <property type="entry name" value="p-GlycoProtein related"/>
    <property type="match status" value="1"/>
</dbReference>
<feature type="transmembrane region" description="Helical" evidence="9">
    <location>
        <begin position="803"/>
        <end position="823"/>
    </location>
</feature>
<feature type="transmembrane region" description="Helical" evidence="9">
    <location>
        <begin position="324"/>
        <end position="342"/>
    </location>
</feature>
<dbReference type="OrthoDB" id="6500128at2759"/>
<gene>
    <name evidence="12" type="ORF">FA13DRAFT_1655410</name>
</gene>
<keyword evidence="6 9" id="KW-1133">Transmembrane helix</keyword>
<feature type="region of interest" description="Disordered" evidence="8">
    <location>
        <begin position="1"/>
        <end position="53"/>
    </location>
</feature>
<feature type="transmembrane region" description="Helical" evidence="9">
    <location>
        <begin position="222"/>
        <end position="241"/>
    </location>
</feature>
<comment type="similarity">
    <text evidence="2">Belongs to the ABC transporter superfamily. ABCB family. Multidrug resistance exporter (TC 3.A.1.201) subfamily.</text>
</comment>
<dbReference type="GO" id="GO:0015421">
    <property type="term" value="F:ABC-type oligopeptide transporter activity"/>
    <property type="evidence" value="ECO:0007669"/>
    <property type="project" value="TreeGrafter"/>
</dbReference>
<dbReference type="CDD" id="cd18578">
    <property type="entry name" value="ABC_6TM_Pgp_ABCB1_D2_like"/>
    <property type="match status" value="1"/>
</dbReference>
<organism evidence="12 13">
    <name type="scientific">Coprinellus micaceus</name>
    <name type="common">Glistening ink-cap mushroom</name>
    <name type="synonym">Coprinus micaceus</name>
    <dbReference type="NCBI Taxonomy" id="71717"/>
    <lineage>
        <taxon>Eukaryota</taxon>
        <taxon>Fungi</taxon>
        <taxon>Dikarya</taxon>
        <taxon>Basidiomycota</taxon>
        <taxon>Agaricomycotina</taxon>
        <taxon>Agaricomycetes</taxon>
        <taxon>Agaricomycetidae</taxon>
        <taxon>Agaricales</taxon>
        <taxon>Agaricineae</taxon>
        <taxon>Psathyrellaceae</taxon>
        <taxon>Coprinellus</taxon>
    </lineage>
</organism>
<dbReference type="SMART" id="SM00382">
    <property type="entry name" value="AAA"/>
    <property type="match status" value="2"/>
</dbReference>
<dbReference type="STRING" id="71717.A0A4Y7U0B2"/>
<dbReference type="Pfam" id="PF00005">
    <property type="entry name" value="ABC_tran"/>
    <property type="match status" value="2"/>
</dbReference>
<feature type="compositionally biased region" description="Acidic residues" evidence="8">
    <location>
        <begin position="684"/>
        <end position="695"/>
    </location>
</feature>
<feature type="region of interest" description="Disordered" evidence="8">
    <location>
        <begin position="674"/>
        <end position="695"/>
    </location>
</feature>
<dbReference type="PANTHER" id="PTHR43394:SF27">
    <property type="entry name" value="ATP-DEPENDENT TRANSLOCASE ABCB1-LIKE"/>
    <property type="match status" value="1"/>
</dbReference>
<feature type="transmembrane region" description="Helical" evidence="9">
    <location>
        <begin position="986"/>
        <end position="1006"/>
    </location>
</feature>
<feature type="domain" description="ABC transmembrane type-1" evidence="11">
    <location>
        <begin position="761"/>
        <end position="1046"/>
    </location>
</feature>
<reference evidence="12 13" key="1">
    <citation type="journal article" date="2019" name="Nat. Ecol. Evol.">
        <title>Megaphylogeny resolves global patterns of mushroom evolution.</title>
        <authorList>
            <person name="Varga T."/>
            <person name="Krizsan K."/>
            <person name="Foldi C."/>
            <person name="Dima B."/>
            <person name="Sanchez-Garcia M."/>
            <person name="Sanchez-Ramirez S."/>
            <person name="Szollosi G.J."/>
            <person name="Szarkandi J.G."/>
            <person name="Papp V."/>
            <person name="Albert L."/>
            <person name="Andreopoulos W."/>
            <person name="Angelini C."/>
            <person name="Antonin V."/>
            <person name="Barry K.W."/>
            <person name="Bougher N.L."/>
            <person name="Buchanan P."/>
            <person name="Buyck B."/>
            <person name="Bense V."/>
            <person name="Catcheside P."/>
            <person name="Chovatia M."/>
            <person name="Cooper J."/>
            <person name="Damon W."/>
            <person name="Desjardin D."/>
            <person name="Finy P."/>
            <person name="Geml J."/>
            <person name="Haridas S."/>
            <person name="Hughes K."/>
            <person name="Justo A."/>
            <person name="Karasinski D."/>
            <person name="Kautmanova I."/>
            <person name="Kiss B."/>
            <person name="Kocsube S."/>
            <person name="Kotiranta H."/>
            <person name="LaButti K.M."/>
            <person name="Lechner B.E."/>
            <person name="Liimatainen K."/>
            <person name="Lipzen A."/>
            <person name="Lukacs Z."/>
            <person name="Mihaltcheva S."/>
            <person name="Morgado L.N."/>
            <person name="Niskanen T."/>
            <person name="Noordeloos M.E."/>
            <person name="Ohm R.A."/>
            <person name="Ortiz-Santana B."/>
            <person name="Ovrebo C."/>
            <person name="Racz N."/>
            <person name="Riley R."/>
            <person name="Savchenko A."/>
            <person name="Shiryaev A."/>
            <person name="Soop K."/>
            <person name="Spirin V."/>
            <person name="Szebenyi C."/>
            <person name="Tomsovsky M."/>
            <person name="Tulloss R.E."/>
            <person name="Uehling J."/>
            <person name="Grigoriev I.V."/>
            <person name="Vagvolgyi C."/>
            <person name="Papp T."/>
            <person name="Martin F.M."/>
            <person name="Miettinen O."/>
            <person name="Hibbett D.S."/>
            <person name="Nagy L.G."/>
        </authorList>
    </citation>
    <scope>NUCLEOTIDE SEQUENCE [LARGE SCALE GENOMIC DNA]</scope>
    <source>
        <strain evidence="12 13">FP101781</strain>
    </source>
</reference>
<comment type="subcellular location">
    <subcellularLocation>
        <location evidence="1">Membrane</location>
        <topology evidence="1">Multi-pass membrane protein</topology>
    </subcellularLocation>
</comment>
<sequence length="1329" mass="144499">MSRPSSSDENEKATVVDTPPVKAKGGFFSRKKDASNGLSVEDEKAAASGDATTEVKDAKEDNVTPVSMAQLYRFSTPFELTIDFIGLICAAAAGAAQPLMALLFGNLTNDFVRFSVILEESRKGNAAAAAALPEATASFKRVAAADASYLVYIGIGMFAATYIYMYVWVYTGEVNAKRVRERYLQAVLRQDIAFFDNVGAGEVATRIQTDTHLVQQGISEKVALVVNFLGAFFCGFILAYIRSWRLALALSSMLPCIAITGGIMNTFISKYMQLSLKHVANGGSLAEEVISTIRTAQAFGTQKVLSGMYNGHVALSRNADMTAAMWHGGGLAVFFFVIYGAYGLAFSFGTTLINSGNADPGVVVNVLLAILIGSFSLALLAPEMQAITHARGAAAKLYETIDRVPTIDSYSEEGQRPAEVRGEIEVEGVEFSYPSRPSVKVVKKLSITFKAGKTAALVGASGSGKSTIINLVERFYDPTAGVVKLDNVDLRDLNVKWLRSQIGLVSQEPTLFATTIKQNVAHGLINTKWENASEEEKFALIKDACVKANADGFISKLPNGYETMVGERGFLLSGGQKQRIAIARAIVSDPRILLLDEATSALDTQSEGIVQDALDKAAAGRTTITIAHRLSTIKDADVIYVMGDGVVLEHGTHNELLAKEGAYARLVQSQKLRESQDAQAVQGDDSDSELGEATETDMEKLAREEIPLGRSHTQRSLASEILEKKRLDHEDKEKEDDHSLPYLFKRMGLIVRDQWRNYFYGSVFASMTGMVYPAFGVVFAQGITGFSITDNRERRHEGDRNALWLFIIAIVSTIAIGFQNYLFSKTAASLTARLRELSFKAILRQDIEYFDRDENSTGALTSKLSDDPQKVNGLAGVTLGAIVQSIATIITGSVLGLVFIWKLALVGIACTPVLISTGYIRLRVVVLKDQANKKAHEESAQLACEAAGSIRTVASLTREADCLRLYQESLAVPLKKSNRTAIWSNGLYSLSQAMVFFVIALIFWYGSLLVANQEAGIFKFYVGLMSTTFGAIQAGNVFMFVPDISSAKGSGSDIIKLLDSTPDIDAESEEGKKLASEKVQGHIRLENVHFRYPTRPAVRVLRNLSLEVKPGTYIALVGASGCGKSTVIQLIERFYDPLAGDVYLDGEKITELHIQDYRKHVALVSQEPTLYAGTVRFNILLGATKPVEEVTQEEVEEACRNANILEFIQSLPNGFDTEVGGKGSQLSGGQKQRIAIARALLRNPKVLLLDEATSALDSNSEKVVQAALDQAAKGRTTIAIAHRLSTIQNADMIYFIKEGSVSESGTHDQLIAKRGDYFEYVQLQALNKA</sequence>